<feature type="region of interest" description="Disordered" evidence="8">
    <location>
        <begin position="308"/>
        <end position="329"/>
    </location>
</feature>
<evidence type="ECO:0000256" key="8">
    <source>
        <dbReference type="SAM" id="MobiDB-lite"/>
    </source>
</evidence>
<dbReference type="Pfam" id="PF13359">
    <property type="entry name" value="DDE_Tnp_4"/>
    <property type="match status" value="1"/>
</dbReference>
<proteinExistence type="inferred from homology"/>
<dbReference type="InterPro" id="IPR027806">
    <property type="entry name" value="HARBI1_dom"/>
</dbReference>
<feature type="domain" description="DDE Tnp4" evidence="9">
    <location>
        <begin position="178"/>
        <end position="255"/>
    </location>
</feature>
<evidence type="ECO:0000259" key="9">
    <source>
        <dbReference type="Pfam" id="PF13359"/>
    </source>
</evidence>
<sequence>MPQLGLLGDCAGQGLQHLGVGQELPHLSGHLRLPLRPPAQCHPTLGHQHAPGHPGQRPAGHDPLAPGLLHRIPGGGAALWRLPLHRLQDPARRCESMVGILTPLYVCPPDPAQVATGNGFPLPQLAGVLGSLHVPIRAPNENAAGYYNCHGWHLVVQAQRGKLFPGGSQDVSGVQVPIYLLGSCSYPFLPWLMQPYRAAALSATQQRFNEYADTTRTVLVVAFGSLRGHWRCLTKRNNTDVSLPTLIAACCTLHNICEAHGDVFQTCWLEEEEEDEPREEQPGEEAVEIRDALASALRGLWVRVGQGAEGEGGVAGRDKRVKRDSSYYK</sequence>
<evidence type="ECO:0000313" key="11">
    <source>
        <dbReference type="Proteomes" id="UP000694559"/>
    </source>
</evidence>
<evidence type="ECO:0000313" key="10">
    <source>
        <dbReference type="Ensembl" id="ENSNNAP00000018832.1"/>
    </source>
</evidence>
<dbReference type="GO" id="GO:0046872">
    <property type="term" value="F:metal ion binding"/>
    <property type="evidence" value="ECO:0007669"/>
    <property type="project" value="UniProtKB-KW"/>
</dbReference>
<keyword evidence="4" id="KW-0540">Nuclease</keyword>
<organism evidence="10 11">
    <name type="scientific">Naja naja</name>
    <name type="common">Indian cobra</name>
    <dbReference type="NCBI Taxonomy" id="35670"/>
    <lineage>
        <taxon>Eukaryota</taxon>
        <taxon>Metazoa</taxon>
        <taxon>Chordata</taxon>
        <taxon>Craniata</taxon>
        <taxon>Vertebrata</taxon>
        <taxon>Euteleostomi</taxon>
        <taxon>Lepidosauria</taxon>
        <taxon>Squamata</taxon>
        <taxon>Bifurcata</taxon>
        <taxon>Unidentata</taxon>
        <taxon>Episquamata</taxon>
        <taxon>Toxicofera</taxon>
        <taxon>Serpentes</taxon>
        <taxon>Colubroidea</taxon>
        <taxon>Elapidae</taxon>
        <taxon>Elapinae</taxon>
        <taxon>Naja</taxon>
    </lineage>
</organism>
<keyword evidence="5" id="KW-0479">Metal-binding</keyword>
<comment type="subcellular location">
    <subcellularLocation>
        <location evidence="2">Nucleus</location>
    </subcellularLocation>
</comment>
<protein>
    <recommendedName>
        <fullName evidence="9">DDE Tnp4 domain-containing protein</fullName>
    </recommendedName>
</protein>
<dbReference type="OrthoDB" id="1912480at2759"/>
<evidence type="ECO:0000256" key="3">
    <source>
        <dbReference type="ARBA" id="ARBA00006958"/>
    </source>
</evidence>
<reference evidence="10" key="1">
    <citation type="submission" date="2025-08" db="UniProtKB">
        <authorList>
            <consortium name="Ensembl"/>
        </authorList>
    </citation>
    <scope>IDENTIFICATION</scope>
</reference>
<name>A0A8C7E2E9_NAJNA</name>
<dbReference type="PANTHER" id="PTHR22930:SF85">
    <property type="entry name" value="GH03217P-RELATED"/>
    <property type="match status" value="1"/>
</dbReference>
<evidence type="ECO:0000256" key="1">
    <source>
        <dbReference type="ARBA" id="ARBA00001968"/>
    </source>
</evidence>
<dbReference type="GO" id="GO:0005634">
    <property type="term" value="C:nucleus"/>
    <property type="evidence" value="ECO:0007669"/>
    <property type="project" value="UniProtKB-SubCell"/>
</dbReference>
<evidence type="ECO:0000256" key="6">
    <source>
        <dbReference type="ARBA" id="ARBA00022801"/>
    </source>
</evidence>
<dbReference type="Proteomes" id="UP000694559">
    <property type="component" value="Unplaced"/>
</dbReference>
<dbReference type="GO" id="GO:0004518">
    <property type="term" value="F:nuclease activity"/>
    <property type="evidence" value="ECO:0007669"/>
    <property type="project" value="UniProtKB-KW"/>
</dbReference>
<dbReference type="InterPro" id="IPR045249">
    <property type="entry name" value="HARBI1-like"/>
</dbReference>
<dbReference type="AlphaFoldDB" id="A0A8C7E2E9"/>
<feature type="compositionally biased region" description="Basic and acidic residues" evidence="8">
    <location>
        <begin position="316"/>
        <end position="329"/>
    </location>
</feature>
<reference evidence="10" key="2">
    <citation type="submission" date="2025-09" db="UniProtKB">
        <authorList>
            <consortium name="Ensembl"/>
        </authorList>
    </citation>
    <scope>IDENTIFICATION</scope>
</reference>
<dbReference type="Ensembl" id="ENSNNAT00000019772.1">
    <property type="protein sequence ID" value="ENSNNAP00000018832.1"/>
    <property type="gene ID" value="ENSNNAG00000012602.1"/>
</dbReference>
<feature type="region of interest" description="Disordered" evidence="8">
    <location>
        <begin position="32"/>
        <end position="68"/>
    </location>
</feature>
<accession>A0A8C7E2E9</accession>
<comment type="cofactor">
    <cofactor evidence="1">
        <name>a divalent metal cation</name>
        <dbReference type="ChEBI" id="CHEBI:60240"/>
    </cofactor>
</comment>
<keyword evidence="6" id="KW-0378">Hydrolase</keyword>
<evidence type="ECO:0000256" key="7">
    <source>
        <dbReference type="ARBA" id="ARBA00023242"/>
    </source>
</evidence>
<evidence type="ECO:0000256" key="2">
    <source>
        <dbReference type="ARBA" id="ARBA00004123"/>
    </source>
</evidence>
<evidence type="ECO:0000256" key="4">
    <source>
        <dbReference type="ARBA" id="ARBA00022722"/>
    </source>
</evidence>
<comment type="similarity">
    <text evidence="3">Belongs to the HARBI1 family.</text>
</comment>
<dbReference type="GO" id="GO:0016787">
    <property type="term" value="F:hydrolase activity"/>
    <property type="evidence" value="ECO:0007669"/>
    <property type="project" value="UniProtKB-KW"/>
</dbReference>
<keyword evidence="11" id="KW-1185">Reference proteome</keyword>
<keyword evidence="7" id="KW-0539">Nucleus</keyword>
<evidence type="ECO:0000256" key="5">
    <source>
        <dbReference type="ARBA" id="ARBA00022723"/>
    </source>
</evidence>
<dbReference type="PANTHER" id="PTHR22930">
    <property type="match status" value="1"/>
</dbReference>
<dbReference type="GeneTree" id="ENSGT00940000163250"/>